<dbReference type="Gene3D" id="3.40.50.2300">
    <property type="match status" value="1"/>
</dbReference>
<dbReference type="InterPro" id="IPR011006">
    <property type="entry name" value="CheY-like_superfamily"/>
</dbReference>
<comment type="caution">
    <text evidence="5">The sequence shown here is derived from an EMBL/GenBank/DDBJ whole genome shotgun (WGS) entry which is preliminary data.</text>
</comment>
<keyword evidence="1" id="KW-0597">Phosphoprotein</keyword>
<dbReference type="SMART" id="SM00448">
    <property type="entry name" value="REC"/>
    <property type="match status" value="1"/>
</dbReference>
<dbReference type="InterPro" id="IPR007492">
    <property type="entry name" value="LytTR_DNA-bd_dom"/>
</dbReference>
<dbReference type="Proteomes" id="UP000215596">
    <property type="component" value="Unassembled WGS sequence"/>
</dbReference>
<evidence type="ECO:0000313" key="6">
    <source>
        <dbReference type="Proteomes" id="UP000215596"/>
    </source>
</evidence>
<evidence type="ECO:0000259" key="4">
    <source>
        <dbReference type="PROSITE" id="PS50930"/>
    </source>
</evidence>
<dbReference type="Gene3D" id="2.40.50.1020">
    <property type="entry name" value="LytTr DNA-binding domain"/>
    <property type="match status" value="1"/>
</dbReference>
<dbReference type="PROSITE" id="PS50930">
    <property type="entry name" value="HTH_LYTTR"/>
    <property type="match status" value="1"/>
</dbReference>
<dbReference type="PANTHER" id="PTHR37299">
    <property type="entry name" value="TRANSCRIPTIONAL REGULATOR-RELATED"/>
    <property type="match status" value="1"/>
</dbReference>
<dbReference type="Pfam" id="PF00072">
    <property type="entry name" value="Response_reg"/>
    <property type="match status" value="1"/>
</dbReference>
<feature type="domain" description="HTH LytTR-type" evidence="4">
    <location>
        <begin position="158"/>
        <end position="265"/>
    </location>
</feature>
<feature type="domain" description="Response regulatory" evidence="3">
    <location>
        <begin position="5"/>
        <end position="119"/>
    </location>
</feature>
<dbReference type="PROSITE" id="PS50110">
    <property type="entry name" value="RESPONSE_REGULATORY"/>
    <property type="match status" value="1"/>
</dbReference>
<sequence length="266" mass="30213">MKRIRAMIAEDERLAREELVYLLQQEPDIELLPHAESGRELLELASQWKPDVVFLDVHMPELEGLQAARMLKASAASPLIVFTTAYDEYAVEAFGLNAIDYLMKPYSHLRFRESLERVRARLFTELPSPTEPSDPGSKAGLKEPSPAENRGRAMRGKLLLDDGGKHVLVDPEAIVYAVREERSIVIHTAEGRKIKSKHTLQELEERLAGYSFFRPHRSYLVNVDRIAELLPWQNGAYNLVLKDGDGTVIPLSREAAKDLFRLLRES</sequence>
<dbReference type="EMBL" id="NPBY01000030">
    <property type="protein sequence ID" value="PAD77346.1"/>
    <property type="molecule type" value="Genomic_DNA"/>
</dbReference>
<dbReference type="InterPro" id="IPR001789">
    <property type="entry name" value="Sig_transdc_resp-reg_receiver"/>
</dbReference>
<name>A0A268EW41_9BACL</name>
<feature type="modified residue" description="4-aspartylphosphate" evidence="1">
    <location>
        <position position="56"/>
    </location>
</feature>
<organism evidence="5 6">
    <name type="scientific">Paenibacillus campinasensis</name>
    <dbReference type="NCBI Taxonomy" id="66347"/>
    <lineage>
        <taxon>Bacteria</taxon>
        <taxon>Bacillati</taxon>
        <taxon>Bacillota</taxon>
        <taxon>Bacilli</taxon>
        <taxon>Bacillales</taxon>
        <taxon>Paenibacillaceae</taxon>
        <taxon>Paenibacillus</taxon>
    </lineage>
</organism>
<evidence type="ECO:0000256" key="2">
    <source>
        <dbReference type="SAM" id="MobiDB-lite"/>
    </source>
</evidence>
<accession>A0A268EW41</accession>
<evidence type="ECO:0000313" key="5">
    <source>
        <dbReference type="EMBL" id="PAD77346.1"/>
    </source>
</evidence>
<dbReference type="AlphaFoldDB" id="A0A268EW41"/>
<dbReference type="RefSeq" id="WP_095265046.1">
    <property type="nucleotide sequence ID" value="NZ_NPBY01000030.1"/>
</dbReference>
<dbReference type="GO" id="GO:0003677">
    <property type="term" value="F:DNA binding"/>
    <property type="evidence" value="ECO:0007669"/>
    <property type="project" value="UniProtKB-KW"/>
</dbReference>
<gene>
    <name evidence="5" type="ORF">CHH67_10110</name>
</gene>
<protein>
    <submittedName>
        <fullName evidence="5">DNA-binding response regulator</fullName>
    </submittedName>
</protein>
<dbReference type="GO" id="GO:0000156">
    <property type="term" value="F:phosphorelay response regulator activity"/>
    <property type="evidence" value="ECO:0007669"/>
    <property type="project" value="InterPro"/>
</dbReference>
<keyword evidence="5" id="KW-0238">DNA-binding</keyword>
<dbReference type="CDD" id="cd17532">
    <property type="entry name" value="REC_LytTR_AlgR-like"/>
    <property type="match status" value="1"/>
</dbReference>
<dbReference type="Pfam" id="PF04397">
    <property type="entry name" value="LytTR"/>
    <property type="match status" value="1"/>
</dbReference>
<dbReference type="SMART" id="SM00850">
    <property type="entry name" value="LytTR"/>
    <property type="match status" value="1"/>
</dbReference>
<dbReference type="SUPFAM" id="SSF52172">
    <property type="entry name" value="CheY-like"/>
    <property type="match status" value="1"/>
</dbReference>
<dbReference type="PANTHER" id="PTHR37299:SF1">
    <property type="entry name" value="STAGE 0 SPORULATION PROTEIN A HOMOLOG"/>
    <property type="match status" value="1"/>
</dbReference>
<proteinExistence type="predicted"/>
<reference evidence="5 6" key="1">
    <citation type="submission" date="2017-07" db="EMBL/GenBank/DDBJ databases">
        <title>Isolation and whole genome analysis of endospore-forming bacteria from heroin.</title>
        <authorList>
            <person name="Kalinowski J."/>
            <person name="Ahrens B."/>
            <person name="Al-Dilaimi A."/>
            <person name="Winkler A."/>
            <person name="Wibberg D."/>
            <person name="Schleenbecker U."/>
            <person name="Ruckert C."/>
            <person name="Wolfel R."/>
            <person name="Grass G."/>
        </authorList>
    </citation>
    <scope>NUCLEOTIDE SEQUENCE [LARGE SCALE GENOMIC DNA]</scope>
    <source>
        <strain evidence="5 6">7537-G1</strain>
    </source>
</reference>
<dbReference type="InterPro" id="IPR046947">
    <property type="entry name" value="LytR-like"/>
</dbReference>
<evidence type="ECO:0000256" key="1">
    <source>
        <dbReference type="PROSITE-ProRule" id="PRU00169"/>
    </source>
</evidence>
<dbReference type="OrthoDB" id="9809318at2"/>
<evidence type="ECO:0000259" key="3">
    <source>
        <dbReference type="PROSITE" id="PS50110"/>
    </source>
</evidence>
<feature type="region of interest" description="Disordered" evidence="2">
    <location>
        <begin position="126"/>
        <end position="150"/>
    </location>
</feature>